<evidence type="ECO:0000259" key="3">
    <source>
        <dbReference type="PROSITE" id="PS51352"/>
    </source>
</evidence>
<dbReference type="Proteomes" id="UP000309992">
    <property type="component" value="Unassembled WGS sequence"/>
</dbReference>
<protein>
    <submittedName>
        <fullName evidence="4">Thioredoxin family protein</fullName>
    </submittedName>
</protein>
<dbReference type="Pfam" id="PF00085">
    <property type="entry name" value="Thioredoxin"/>
    <property type="match status" value="1"/>
</dbReference>
<reference evidence="4 5" key="1">
    <citation type="journal article" date="2015" name="Antonie Van Leeuwenhoek">
        <title>Prauserella endophytica sp. nov., an endophytic actinobacterium isolated from Tamarix taklamakanensis.</title>
        <authorList>
            <person name="Liu J.M."/>
            <person name="Habden X."/>
            <person name="Guo L."/>
            <person name="Tuo L."/>
            <person name="Jiang Z.K."/>
            <person name="Liu S.W."/>
            <person name="Liu X.F."/>
            <person name="Chen L."/>
            <person name="Li R.F."/>
            <person name="Zhang Y.Q."/>
            <person name="Sun C.H."/>
        </authorList>
    </citation>
    <scope>NUCLEOTIDE SEQUENCE [LARGE SCALE GENOMIC DNA]</scope>
    <source>
        <strain evidence="4 5">CGMCC 4.7182</strain>
    </source>
</reference>
<evidence type="ECO:0000256" key="1">
    <source>
        <dbReference type="ARBA" id="ARBA00008987"/>
    </source>
</evidence>
<dbReference type="InterPro" id="IPR036249">
    <property type="entry name" value="Thioredoxin-like_sf"/>
</dbReference>
<name>A0ABY2RWP6_9PSEU</name>
<keyword evidence="2" id="KW-0676">Redox-active center</keyword>
<keyword evidence="5" id="KW-1185">Reference proteome</keyword>
<comment type="similarity">
    <text evidence="1">Belongs to the thioredoxin family.</text>
</comment>
<dbReference type="PROSITE" id="PS51352">
    <property type="entry name" value="THIOREDOXIN_2"/>
    <property type="match status" value="1"/>
</dbReference>
<dbReference type="SUPFAM" id="SSF52833">
    <property type="entry name" value="Thioredoxin-like"/>
    <property type="match status" value="1"/>
</dbReference>
<proteinExistence type="inferred from homology"/>
<sequence length="120" mass="13228">MHALTAKERVMSSFPILAHGDIAAALNRPDLVLLDFWQASCAPCRALEPRLDEFARVHPGEFSGYRVDVDTNQATPAQFGVQSIPTLVLFRDGREVARLDGLIRVADLEQALRDAQTGNQ</sequence>
<dbReference type="Gene3D" id="3.40.30.10">
    <property type="entry name" value="Glutaredoxin"/>
    <property type="match status" value="1"/>
</dbReference>
<dbReference type="PANTHER" id="PTHR45663">
    <property type="entry name" value="GEO12009P1"/>
    <property type="match status" value="1"/>
</dbReference>
<evidence type="ECO:0000256" key="2">
    <source>
        <dbReference type="ARBA" id="ARBA00023284"/>
    </source>
</evidence>
<gene>
    <name evidence="4" type="ORF">FCN18_30370</name>
</gene>
<dbReference type="PANTHER" id="PTHR45663:SF11">
    <property type="entry name" value="GEO12009P1"/>
    <property type="match status" value="1"/>
</dbReference>
<dbReference type="EMBL" id="SWMS01000023">
    <property type="protein sequence ID" value="TKG63603.1"/>
    <property type="molecule type" value="Genomic_DNA"/>
</dbReference>
<evidence type="ECO:0000313" key="4">
    <source>
        <dbReference type="EMBL" id="TKG63603.1"/>
    </source>
</evidence>
<feature type="domain" description="Thioredoxin" evidence="3">
    <location>
        <begin position="1"/>
        <end position="117"/>
    </location>
</feature>
<dbReference type="CDD" id="cd02947">
    <property type="entry name" value="TRX_family"/>
    <property type="match status" value="1"/>
</dbReference>
<comment type="caution">
    <text evidence="4">The sequence shown here is derived from an EMBL/GenBank/DDBJ whole genome shotgun (WGS) entry which is preliminary data.</text>
</comment>
<dbReference type="InterPro" id="IPR013766">
    <property type="entry name" value="Thioredoxin_domain"/>
</dbReference>
<accession>A0ABY2RWP6</accession>
<evidence type="ECO:0000313" key="5">
    <source>
        <dbReference type="Proteomes" id="UP000309992"/>
    </source>
</evidence>
<organism evidence="4 5">
    <name type="scientific">Prauserella endophytica</name>
    <dbReference type="NCBI Taxonomy" id="1592324"/>
    <lineage>
        <taxon>Bacteria</taxon>
        <taxon>Bacillati</taxon>
        <taxon>Actinomycetota</taxon>
        <taxon>Actinomycetes</taxon>
        <taxon>Pseudonocardiales</taxon>
        <taxon>Pseudonocardiaceae</taxon>
        <taxon>Prauserella</taxon>
        <taxon>Prauserella coralliicola group</taxon>
    </lineage>
</organism>